<feature type="domain" description="Filamentous haemagglutinin FhaB/tRNA nuclease CdiA-like TPS" evidence="3">
    <location>
        <begin position="52"/>
        <end position="174"/>
    </location>
</feature>
<dbReference type="NCBIfam" id="TIGR01901">
    <property type="entry name" value="adhes_NPXG"/>
    <property type="match status" value="1"/>
</dbReference>
<dbReference type="Gene3D" id="2.160.20.10">
    <property type="entry name" value="Single-stranded right-handed beta-helix, Pectin lyase-like"/>
    <property type="match status" value="1"/>
</dbReference>
<evidence type="ECO:0000256" key="2">
    <source>
        <dbReference type="SAM" id="Phobius"/>
    </source>
</evidence>
<dbReference type="Pfam" id="PF13332">
    <property type="entry name" value="Fil_haemagg_2"/>
    <property type="match status" value="2"/>
</dbReference>
<dbReference type="GO" id="GO:0003824">
    <property type="term" value="F:catalytic activity"/>
    <property type="evidence" value="ECO:0007669"/>
    <property type="project" value="UniProtKB-ARBA"/>
</dbReference>
<dbReference type="RefSeq" id="WP_060676517.1">
    <property type="nucleotide sequence ID" value="NZ_CP012713.1"/>
</dbReference>
<organism evidence="4">
    <name type="scientific">Fusobacterium animalis</name>
    <dbReference type="NCBI Taxonomy" id="76859"/>
    <lineage>
        <taxon>Bacteria</taxon>
        <taxon>Fusobacteriati</taxon>
        <taxon>Fusobacteriota</taxon>
        <taxon>Fusobacteriia</taxon>
        <taxon>Fusobacteriales</taxon>
        <taxon>Fusobacteriaceae</taxon>
        <taxon>Fusobacterium</taxon>
    </lineage>
</organism>
<evidence type="ECO:0000313" key="5">
    <source>
        <dbReference type="Proteomes" id="UP000063147"/>
    </source>
</evidence>
<dbReference type="InterPro" id="IPR010069">
    <property type="entry name" value="CdiA_FHA1_rpt"/>
</dbReference>
<dbReference type="InterPro" id="IPR008638">
    <property type="entry name" value="FhaB/CdiA-like_TPS"/>
</dbReference>
<accession>A0A0M5MAT0</accession>
<dbReference type="Pfam" id="PF05860">
    <property type="entry name" value="TPS"/>
    <property type="match status" value="1"/>
</dbReference>
<gene>
    <name evidence="4" type="ORF">RN98_08935</name>
</gene>
<feature type="transmembrane region" description="Helical" evidence="2">
    <location>
        <begin position="20"/>
        <end position="38"/>
    </location>
</feature>
<dbReference type="PATRIC" id="fig|76859.3.peg.1805"/>
<feature type="region of interest" description="Disordered" evidence="1">
    <location>
        <begin position="761"/>
        <end position="782"/>
    </location>
</feature>
<evidence type="ECO:0000256" key="1">
    <source>
        <dbReference type="SAM" id="MobiDB-lite"/>
    </source>
</evidence>
<dbReference type="SMART" id="SM00912">
    <property type="entry name" value="Haemagg_act"/>
    <property type="match status" value="1"/>
</dbReference>
<feature type="region of interest" description="Disordered" evidence="1">
    <location>
        <begin position="2129"/>
        <end position="2160"/>
    </location>
</feature>
<name>A0A0M5MAT0_9FUSO</name>
<feature type="region of interest" description="Disordered" evidence="1">
    <location>
        <begin position="2704"/>
        <end position="2731"/>
    </location>
</feature>
<dbReference type="Proteomes" id="UP000063147">
    <property type="component" value="Chromosome"/>
</dbReference>
<sequence length="2747" mass="301926">MADKKSLDFKRYFRNRIRRIEAFIMLILFSFNIFAEIVPDPASIGARATKTASGIDQLDITAPNKNGTSYNSLKELQVSEQGLILNNNKDIVVNTKTAGYVTRNRNLDNSIAASLIITEVTGKNKTNINGTVEVAGKRADLVMANRNGIYVNGGNFLNTDRVTLTTGSLEMKNGDLVAINVTQGQIGIGGKGIDALNLTDLELLGKTIDVSGVIKASKETRLLVSAGGQTYEYKTKEVKSKGESYKGIAIDGKAVGSMYAGKIDIISNDKGAGVNTKGDLVSVDDIVLTANGDITTAKVDSGKDLKYETTQKVKMNGKTTVAKKVKVKAKETEINAKVITGYLEKALGKKSLSIESEKTKITSKIEAYGKVEIKSDYTQNNGEISANEKINIVGNKLNNNNGEIRSQEKIAINTKETSNIKGYILSDGLTKEDVKKEENKNQKDVKDDKNKEKGIEITGDLDNREGIIRGKEVTVGGNLTGNNKGKIDSIGALTFNGKTIVNKGGIITGNIQELNVDKLINDEGKLLSTEKINGTAKETSNKNGEISGIQTVKLIGDKLNNLSGLIKSNGKIVLGMKETSNVKGYILSDGLTKEDVKKEENKNQKSVEEDKNKEKGIEITGDLDNREGVIRGKEVTVGGNLTGNNKGKIDSIGALTFNGKTIVNKGGLISGNIQELNVDRLINDEGKLLSTEKISGTAKKISNVNGEVTGTQTVKLIGDKLNNLLGLIKSNGKITLGMKETSNVKGYILSDGLTKEDIKKEENKNQKDVKDDKNKEKGINITGDLDNREGVIRGKEVTVGGNLTGNNKGKIDSIGALTFNGKTIVNKGGLISGNIQELNVDKLINDEGKLVSTEKINGTAKEISNKNGEILGVKTVTLVGDRLNNLSGVIRSYGKIKLNEKDVSNVEGYILSDGITKEQAQNWKVEEKAIEESKDDKNQKDVNEKKEQTTGTLLNLGRLDNTKGIIASLSQTTVNIGKIANNDGKIVSKGAVELTTPNEYEYKGLVEGDYSTKLNAKKIIINDNVDRKNTLSLISKEELTLGQNIRARILSIATQADLRNTKDISATNLLSITAKNIENSGNLYSNGNTYLEAKNGDLINKDGGSIKADKQVYIKVENGRVVNGTERYLDGAYRREDGVFVDNRQISKEKPSIIAGKTETIIKAKDFINTSLIGKAGQGITYIELAGQGINASIGNNIAKIEGQKVSVEGNKGVTNIGAVISGTEITRVTSKNGKVLNESTITTEELTRTVEKKKKFLRKKYTEVYGTIERIRNIGKIEGNGIIYVEGKEIENVAGNIGGAGGTLLKSTLGNIEDKTITLVDNRKDVTETYTEMREVRPKGKWWRRREAENPEPKKYEQVQVYKYWDIVNKTKTVSGVIGNGKDTILDSAKDLVLESSDIRAKDNIALNAKNNLLMLSTVGTEYKFRTETSSKRSWGRKKTKTETWIEDNVYANPVELTSGGYILINYREKGKPADNKGVFAQGVNFNAKKGIIAKSDGNIYIQGVKDKFNSTYDSHTTKSFIGIKYKRTSDYVSDNREKYKHSQLYGESGVTLDSQGRLRVQGIDIQTIGPVYLKGVKGVEILSGNEISSRYELHTSKNFKIGSDKVLKIEQNKNAKEIDTIKSIGSIINSKGSMVTIEGDKVVSIGSKIGAAGDINLIGKNGVIIKDGENFAKIKEETEKMRTNLFASWSLKNLSASAGVEAVYNKTNDGKTMVTPEKNIFITNKNLNITSTSGNIFMQGDFGAKEDINVKAEKGKIYIKDSKSEVLTDSRNINARMALAFGINLSGIKDTLKSYRNSYKALKEIGNLGRVISFTRDMAKGKSLLESLDGKEDTINAMNTLFAGPSSGGVTAGLDLTGSVSAAKSTSKYLQNITTNIRAGKDIVFKSKEFETEGSFIRAENNLSIDASKILIQASADKYVINSKNMGANFGVTLMGVEGVSAGLNYGQMNSKGTLYNNAQIQAGNKLIVKADNMTIRGGRLEGKYVDVDVKENLLIESLQDSEKMKQIGTNVGYSLKYGKDKDGNPDNRNNGNLGLSYGEKKKLWVKEQSGIIGIESVKVKVGEKLSLIGSIIANIDDKGNDKGNLTLSYGKLEVKDLDSYDKQININGNVELNQRSKDNNKELVLKENKEKDENSKNPKNDKKNEKDSKDLIGEDVEERDNKVDETYGIGIEGSDKRKITRATIGKGVINGKEEVVGVNRDIGKSDEIIKDINVKKVEAQYKSERNSWGDLGKIMVSNAGVIEDFLDDFNEKALGKARPDYEIKFRNKVYESILRLERKLQTVADFTSLIPTEQYHGGLFEQIVRRKDQVKLIGIKIRMSEDGTPDIKLARKKKLSEIKPDDEGKVYIFGNGIRETEEGAVRNAILKSMSPKNLERYKSGKTIEIALIYNPTRGFVADGLECVAGKLFDGSWSSLKITTNVSKQTAEILATRDRNTTYIDNMYSQGNEVGLGAFNWLQDKGIKLGYKDKNKFLVGMFGSPVMRDLIAGFGGPLNFTFRGSAINFRDFIGNDDKIFGIFGESTLINPENINRVKEHLWTDKLGNFFGTKAIFRRQTMGGLYLPEISNNKDKNKDEYRYSIVIGNEEKRIIKNNYSKVLEKDMEISDQGIEMVISDPHGTYTYESPERAEKINNLLKDYRKAITPEERAELENKIELLYKEDQQSKINLAMYGPPIFTDSPFLLKAVEDYKKEELKKEYGYGNYQDKGLPKNKEMNTSPQPYTRKEKPAMTDINEYLKSLRKGVGM</sequence>
<dbReference type="InterPro" id="IPR012334">
    <property type="entry name" value="Pectin_lyas_fold"/>
</dbReference>
<evidence type="ECO:0000313" key="4">
    <source>
        <dbReference type="EMBL" id="ALF18294.1"/>
    </source>
</evidence>
<keyword evidence="2" id="KW-0472">Membrane</keyword>
<reference evidence="4 5" key="1">
    <citation type="submission" date="2015-09" db="EMBL/GenBank/DDBJ databases">
        <authorList>
            <person name="Jackson K.R."/>
            <person name="Lunt B.L."/>
            <person name="Fisher J.N.B."/>
            <person name="Gardner A.V."/>
            <person name="Bailey M.E."/>
            <person name="Deus L.M."/>
            <person name="Earl A.S."/>
            <person name="Gibby P.D."/>
            <person name="Hartmann K.A."/>
            <person name="Liu J.E."/>
            <person name="Manci A.M."/>
            <person name="Nielsen D.A."/>
            <person name="Solomon M.B."/>
            <person name="Breakwell D.P."/>
            <person name="Burnett S.H."/>
            <person name="Grose J.H."/>
        </authorList>
    </citation>
    <scope>NUCLEOTIDE SEQUENCE [LARGE SCALE GENOMIC DNA]</scope>
    <source>
        <strain evidence="4 5">KCOM 1279</strain>
    </source>
</reference>
<protein>
    <recommendedName>
        <fullName evidence="3">Filamentous haemagglutinin FhaB/tRNA nuclease CdiA-like TPS domain-containing protein</fullName>
    </recommendedName>
</protein>
<feature type="compositionally biased region" description="Basic and acidic residues" evidence="1">
    <location>
        <begin position="761"/>
        <end position="778"/>
    </location>
</feature>
<dbReference type="NCBIfam" id="TIGR01731">
    <property type="entry name" value="fil_hemag_20aa"/>
    <property type="match status" value="5"/>
</dbReference>
<dbReference type="SUPFAM" id="SSF51126">
    <property type="entry name" value="Pectin lyase-like"/>
    <property type="match status" value="1"/>
</dbReference>
<keyword evidence="2" id="KW-1133">Transmembrane helix</keyword>
<dbReference type="EMBL" id="CP012713">
    <property type="protein sequence ID" value="ALF18294.1"/>
    <property type="molecule type" value="Genomic_DNA"/>
</dbReference>
<keyword evidence="2" id="KW-0812">Transmembrane</keyword>
<proteinExistence type="predicted"/>
<evidence type="ECO:0000259" key="3">
    <source>
        <dbReference type="SMART" id="SM00912"/>
    </source>
</evidence>
<feature type="compositionally biased region" description="Basic and acidic residues" evidence="1">
    <location>
        <begin position="2129"/>
        <end position="2155"/>
    </location>
</feature>
<dbReference type="InterPro" id="IPR011050">
    <property type="entry name" value="Pectin_lyase_fold/virulence"/>
</dbReference>
<dbReference type="InterPro" id="IPR025157">
    <property type="entry name" value="Hemagglutinin_rpt"/>
</dbReference>